<dbReference type="Gene3D" id="3.40.1110.10">
    <property type="entry name" value="Calcium-transporting ATPase, cytoplasmic domain N"/>
    <property type="match status" value="1"/>
</dbReference>
<comment type="similarity">
    <text evidence="2">Belongs to the cation transport ATPase (P-type) (TC 3.A.3) family. Type IIA subfamily.</text>
</comment>
<proteinExistence type="inferred from homology"/>
<evidence type="ECO:0000313" key="13">
    <source>
        <dbReference type="EMBL" id="SEH79247.1"/>
    </source>
</evidence>
<feature type="transmembrane region" description="Helical" evidence="11">
    <location>
        <begin position="95"/>
        <end position="111"/>
    </location>
</feature>
<dbReference type="InterPro" id="IPR018303">
    <property type="entry name" value="ATPase_P-typ_P_site"/>
</dbReference>
<accession>A0A1H6KU57</accession>
<comment type="subcellular location">
    <subcellularLocation>
        <location evidence="1">Cell membrane</location>
        <topology evidence="1">Multi-pass membrane protein</topology>
    </subcellularLocation>
</comment>
<keyword evidence="4 11" id="KW-0812">Transmembrane</keyword>
<dbReference type="InterPro" id="IPR044492">
    <property type="entry name" value="P_typ_ATPase_HD_dom"/>
</dbReference>
<dbReference type="InterPro" id="IPR023298">
    <property type="entry name" value="ATPase_P-typ_TM_dom_sf"/>
</dbReference>
<dbReference type="InterPro" id="IPR006068">
    <property type="entry name" value="ATPase_P-typ_cation-transptr_C"/>
</dbReference>
<organism evidence="13 14">
    <name type="scientific">Akkermansia glycaniphila</name>
    <dbReference type="NCBI Taxonomy" id="1679444"/>
    <lineage>
        <taxon>Bacteria</taxon>
        <taxon>Pseudomonadati</taxon>
        <taxon>Verrucomicrobiota</taxon>
        <taxon>Verrucomicrobiia</taxon>
        <taxon>Verrucomicrobiales</taxon>
        <taxon>Akkermansiaceae</taxon>
        <taxon>Akkermansia</taxon>
    </lineage>
</organism>
<dbReference type="SFLD" id="SFLDF00027">
    <property type="entry name" value="p-type_atpase"/>
    <property type="match status" value="1"/>
</dbReference>
<dbReference type="GO" id="GO:0140352">
    <property type="term" value="P:export from cell"/>
    <property type="evidence" value="ECO:0007669"/>
    <property type="project" value="UniProtKB-ARBA"/>
</dbReference>
<feature type="transmembrane region" description="Helical" evidence="11">
    <location>
        <begin position="792"/>
        <end position="810"/>
    </location>
</feature>
<dbReference type="InterPro" id="IPR059000">
    <property type="entry name" value="ATPase_P-type_domA"/>
</dbReference>
<dbReference type="Gene3D" id="2.70.150.10">
    <property type="entry name" value="Calcium-transporting ATPase, cytoplasmic transduction domain A"/>
    <property type="match status" value="1"/>
</dbReference>
<dbReference type="PANTHER" id="PTHR42861">
    <property type="entry name" value="CALCIUM-TRANSPORTING ATPASE"/>
    <property type="match status" value="1"/>
</dbReference>
<dbReference type="Proteomes" id="UP000176204">
    <property type="component" value="Chromosome I"/>
</dbReference>
<dbReference type="FunFam" id="2.70.150.10:FF:000016">
    <property type="entry name" value="Calcium-transporting P-type ATPase putative"/>
    <property type="match status" value="1"/>
</dbReference>
<keyword evidence="8" id="KW-1278">Translocase</keyword>
<dbReference type="GO" id="GO:0019829">
    <property type="term" value="F:ATPase-coupled monoatomic cation transmembrane transporter activity"/>
    <property type="evidence" value="ECO:0007669"/>
    <property type="project" value="UniProtKB-ARBA"/>
</dbReference>
<keyword evidence="6" id="KW-0547">Nucleotide-binding</keyword>
<dbReference type="SUPFAM" id="SSF81665">
    <property type="entry name" value="Calcium ATPase, transmembrane domain M"/>
    <property type="match status" value="1"/>
</dbReference>
<feature type="transmembrane region" description="Helical" evidence="11">
    <location>
        <begin position="260"/>
        <end position="279"/>
    </location>
</feature>
<dbReference type="GO" id="GO:0005886">
    <property type="term" value="C:plasma membrane"/>
    <property type="evidence" value="ECO:0007669"/>
    <property type="project" value="UniProtKB-SubCell"/>
</dbReference>
<dbReference type="Pfam" id="PF00690">
    <property type="entry name" value="Cation_ATPase_N"/>
    <property type="match status" value="1"/>
</dbReference>
<evidence type="ECO:0000259" key="12">
    <source>
        <dbReference type="SMART" id="SM00831"/>
    </source>
</evidence>
<feature type="transmembrane region" description="Helical" evidence="11">
    <location>
        <begin position="831"/>
        <end position="853"/>
    </location>
</feature>
<dbReference type="Pfam" id="PF00122">
    <property type="entry name" value="E1-E2_ATPase"/>
    <property type="match status" value="1"/>
</dbReference>
<protein>
    <submittedName>
        <fullName evidence="13">H+-transporting atpase (Proton pump) signature</fullName>
    </submittedName>
</protein>
<feature type="transmembrane region" description="Helical" evidence="11">
    <location>
        <begin position="71"/>
        <end position="89"/>
    </location>
</feature>
<name>A0A1H6KU57_9BACT</name>
<dbReference type="SMART" id="SM00831">
    <property type="entry name" value="Cation_ATPase_N"/>
    <property type="match status" value="1"/>
</dbReference>
<dbReference type="InterPro" id="IPR036412">
    <property type="entry name" value="HAD-like_sf"/>
</dbReference>
<evidence type="ECO:0000256" key="8">
    <source>
        <dbReference type="ARBA" id="ARBA00022967"/>
    </source>
</evidence>
<evidence type="ECO:0000256" key="2">
    <source>
        <dbReference type="ARBA" id="ARBA00005675"/>
    </source>
</evidence>
<dbReference type="GO" id="GO:0015662">
    <property type="term" value="F:P-type ion transporter activity"/>
    <property type="evidence" value="ECO:0007669"/>
    <property type="project" value="UniProtKB-ARBA"/>
</dbReference>
<dbReference type="Gene3D" id="1.20.1110.10">
    <property type="entry name" value="Calcium-transporting ATPase, transmembrane domain"/>
    <property type="match status" value="1"/>
</dbReference>
<gene>
    <name evidence="13" type="ORF">PYTT_0781</name>
</gene>
<evidence type="ECO:0000256" key="6">
    <source>
        <dbReference type="ARBA" id="ARBA00022741"/>
    </source>
</evidence>
<keyword evidence="7" id="KW-0067">ATP-binding</keyword>
<dbReference type="GO" id="GO:0016887">
    <property type="term" value="F:ATP hydrolysis activity"/>
    <property type="evidence" value="ECO:0007669"/>
    <property type="project" value="InterPro"/>
</dbReference>
<dbReference type="Pfam" id="PF00689">
    <property type="entry name" value="Cation_ATPase_C"/>
    <property type="match status" value="1"/>
</dbReference>
<keyword evidence="9 11" id="KW-1133">Transmembrane helix</keyword>
<feature type="transmembrane region" description="Helical" evidence="11">
    <location>
        <begin position="859"/>
        <end position="879"/>
    </location>
</feature>
<dbReference type="InterPro" id="IPR023214">
    <property type="entry name" value="HAD_sf"/>
</dbReference>
<dbReference type="GO" id="GO:0046872">
    <property type="term" value="F:metal ion binding"/>
    <property type="evidence" value="ECO:0007669"/>
    <property type="project" value="UniProtKB-KW"/>
</dbReference>
<dbReference type="InterPro" id="IPR001757">
    <property type="entry name" value="P_typ_ATPase"/>
</dbReference>
<dbReference type="PRINTS" id="PR00119">
    <property type="entry name" value="CATATPASE"/>
</dbReference>
<evidence type="ECO:0000256" key="1">
    <source>
        <dbReference type="ARBA" id="ARBA00004651"/>
    </source>
</evidence>
<dbReference type="PROSITE" id="PS00154">
    <property type="entry name" value="ATPASE_E1_E2"/>
    <property type="match status" value="1"/>
</dbReference>
<evidence type="ECO:0000256" key="5">
    <source>
        <dbReference type="ARBA" id="ARBA00022723"/>
    </source>
</evidence>
<dbReference type="PRINTS" id="PR00120">
    <property type="entry name" value="HATPASE"/>
</dbReference>
<dbReference type="SUPFAM" id="SSF56784">
    <property type="entry name" value="HAD-like"/>
    <property type="match status" value="1"/>
</dbReference>
<reference evidence="14" key="1">
    <citation type="submission" date="2016-09" db="EMBL/GenBank/DDBJ databases">
        <authorList>
            <person name="Koehorst J."/>
        </authorList>
    </citation>
    <scope>NUCLEOTIDE SEQUENCE [LARGE SCALE GENOMIC DNA]</scope>
</reference>
<dbReference type="InterPro" id="IPR008250">
    <property type="entry name" value="ATPase_P-typ_transduc_dom_A_sf"/>
</dbReference>
<dbReference type="GO" id="GO:0046873">
    <property type="term" value="F:metal ion transmembrane transporter activity"/>
    <property type="evidence" value="ECO:0007669"/>
    <property type="project" value="UniProtKB-ARBA"/>
</dbReference>
<dbReference type="GO" id="GO:0098662">
    <property type="term" value="P:inorganic cation transmembrane transport"/>
    <property type="evidence" value="ECO:0007669"/>
    <property type="project" value="UniProtKB-ARBA"/>
</dbReference>
<keyword evidence="5" id="KW-0479">Metal-binding</keyword>
<dbReference type="EMBL" id="LT629973">
    <property type="protein sequence ID" value="SEH79247.1"/>
    <property type="molecule type" value="Genomic_DNA"/>
</dbReference>
<dbReference type="Gene3D" id="3.40.50.1000">
    <property type="entry name" value="HAD superfamily/HAD-like"/>
    <property type="match status" value="1"/>
</dbReference>
<keyword evidence="14" id="KW-1185">Reference proteome</keyword>
<feature type="transmembrane region" description="Helical" evidence="11">
    <location>
        <begin position="765"/>
        <end position="786"/>
    </location>
</feature>
<dbReference type="InterPro" id="IPR023299">
    <property type="entry name" value="ATPase_P-typ_cyto_dom_N"/>
</dbReference>
<dbReference type="NCBIfam" id="TIGR01494">
    <property type="entry name" value="ATPase_P-type"/>
    <property type="match status" value="3"/>
</dbReference>
<evidence type="ECO:0000256" key="11">
    <source>
        <dbReference type="SAM" id="Phobius"/>
    </source>
</evidence>
<dbReference type="SFLD" id="SFLDS00003">
    <property type="entry name" value="Haloacid_Dehalogenase"/>
    <property type="match status" value="1"/>
</dbReference>
<dbReference type="STRING" id="1679444.PYTT_0781"/>
<evidence type="ECO:0000256" key="9">
    <source>
        <dbReference type="ARBA" id="ARBA00022989"/>
    </source>
</evidence>
<dbReference type="CDD" id="cd02089">
    <property type="entry name" value="P-type_ATPase_Ca_prok"/>
    <property type="match status" value="1"/>
</dbReference>
<feature type="transmembrane region" description="Helical" evidence="11">
    <location>
        <begin position="693"/>
        <end position="714"/>
    </location>
</feature>
<dbReference type="SUPFAM" id="SSF81653">
    <property type="entry name" value="Calcium ATPase, transduction domain A"/>
    <property type="match status" value="1"/>
</dbReference>
<evidence type="ECO:0000256" key="4">
    <source>
        <dbReference type="ARBA" id="ARBA00022692"/>
    </source>
</evidence>
<dbReference type="InterPro" id="IPR004014">
    <property type="entry name" value="ATPase_P-typ_cation-transptr_N"/>
</dbReference>
<keyword evidence="10 11" id="KW-0472">Membrane</keyword>
<dbReference type="Pfam" id="PF13246">
    <property type="entry name" value="Cation_ATPase"/>
    <property type="match status" value="1"/>
</dbReference>
<sequence length="906" mass="97349">MTTSPCENTAMPFSCPEPWHAKSTETVCATLATTRNGLSDAEAEQRLRLCGRNELRAKEPKTTLRMIREHMADPMILILIGAAILSACLDEWTEGFVILAIVILNTIIGIVQEKKAESALEALRSMNTPHAKALRQGEESIIPSSMLVPGDIVFLEDGSMVPADIRLIESSNLQIQEASLTGESLPSSKNAIAELPENCPLGDRKNMAYASSIVTYGRGTGIVTATGMHTEVGSIAGMLENQDELDTPLKRKLNAVGKTLTIVGIIVCILIFALGFLYQRPLVPQLMIAISLAISIIPEGLPATATIVMALGVQRMAKRNALVRKLPAVETLGNATVICSDKTGTLTLNRMTVTHLAAGQGLTLGSVVPLAKAVEAPDSYTRLIHAAALCNNASLDPDRAGEIIGDPTEGALIHLAAAFGINQAQLETAHPRLLEHPFDSDRKRMSTVNLTDGQHILYTKGAPDSILAQCTSIFDGTEIRPITQEDRERIAAIADSMSEQALRVLGFAVREIDTLPASGDENLEHGLTFVGLAGMIDPPRKEVAESVRICREAGIRTVMITGDHRNTARAIAQELGIWHPGGTIVTGEELSRMTPAQLDAAVKTTTVFARVSPADKLDIIQSLKRNGEIAAMTGDGVNDSPALKAADIGVAMGITGTDVAKGASDMILLDDSFTTIAQAIKEGRRVYRNIQKVIQFLLVGNIAEIATLFIATLLNWQSPLLGVHILWVNLATATLPALALGVDPADRHIMKYKPVKSGTLFERDLITRVVSQGLFVAAMTLAAYWYGNRAGGHATGQTMAFSVLALSQMLRSFNQRSNTSPIWVRAEGHNPWLWVAFAVSAALMACLLFIPSLQQAFRLTWLSGTEWAIVAGVSFLSIVQMEIAKLVRKLRNPDAATASSPHTQQG</sequence>
<evidence type="ECO:0000313" key="14">
    <source>
        <dbReference type="Proteomes" id="UP000176204"/>
    </source>
</evidence>
<dbReference type="SFLD" id="SFLDG00002">
    <property type="entry name" value="C1.7:_P-type_atpase_like"/>
    <property type="match status" value="1"/>
</dbReference>
<dbReference type="KEGG" id="agl:PYTT_0781"/>
<dbReference type="AlphaFoldDB" id="A0A1H6KU57"/>
<evidence type="ECO:0000256" key="3">
    <source>
        <dbReference type="ARBA" id="ARBA00022475"/>
    </source>
</evidence>
<evidence type="ECO:0000256" key="10">
    <source>
        <dbReference type="ARBA" id="ARBA00023136"/>
    </source>
</evidence>
<feature type="transmembrane region" description="Helical" evidence="11">
    <location>
        <begin position="285"/>
        <end position="311"/>
    </location>
</feature>
<dbReference type="FunFam" id="3.40.50.1000:FF:000028">
    <property type="entry name" value="Calcium-transporting P-type ATPase, putative"/>
    <property type="match status" value="1"/>
</dbReference>
<feature type="domain" description="Cation-transporting P-type ATPase N-terminal" evidence="12">
    <location>
        <begin position="18"/>
        <end position="91"/>
    </location>
</feature>
<dbReference type="SUPFAM" id="SSF81660">
    <property type="entry name" value="Metal cation-transporting ATPase, ATP-binding domain N"/>
    <property type="match status" value="1"/>
</dbReference>
<feature type="transmembrane region" description="Helical" evidence="11">
    <location>
        <begin position="726"/>
        <end position="745"/>
    </location>
</feature>
<dbReference type="GO" id="GO:0005524">
    <property type="term" value="F:ATP binding"/>
    <property type="evidence" value="ECO:0007669"/>
    <property type="project" value="UniProtKB-KW"/>
</dbReference>
<keyword evidence="3" id="KW-1003">Cell membrane</keyword>
<evidence type="ECO:0000256" key="7">
    <source>
        <dbReference type="ARBA" id="ARBA00022840"/>
    </source>
</evidence>